<dbReference type="PANTHER" id="PTHR30012">
    <property type="entry name" value="GENERAL SECRETION PATHWAY PROTEIN"/>
    <property type="match status" value="1"/>
</dbReference>
<dbReference type="EMBL" id="SJPS01000001">
    <property type="protein sequence ID" value="TWU29458.1"/>
    <property type="molecule type" value="Genomic_DNA"/>
</dbReference>
<keyword evidence="6 9" id="KW-1133">Transmembrane helix</keyword>
<evidence type="ECO:0000256" key="1">
    <source>
        <dbReference type="ARBA" id="ARBA00004429"/>
    </source>
</evidence>
<gene>
    <name evidence="11" type="primary">epsF_1</name>
    <name evidence="11" type="ORF">Pla144_02360</name>
</gene>
<keyword evidence="7 9" id="KW-0472">Membrane</keyword>
<evidence type="ECO:0000256" key="5">
    <source>
        <dbReference type="ARBA" id="ARBA00022692"/>
    </source>
</evidence>
<dbReference type="FunFam" id="1.20.81.30:FF:000001">
    <property type="entry name" value="Type II secretion system protein F"/>
    <property type="match status" value="1"/>
</dbReference>
<dbReference type="PANTHER" id="PTHR30012:SF0">
    <property type="entry name" value="TYPE II SECRETION SYSTEM PROTEIN F-RELATED"/>
    <property type="match status" value="1"/>
</dbReference>
<feature type="domain" description="Type II secretion system protein GspF" evidence="10">
    <location>
        <begin position="265"/>
        <end position="386"/>
    </location>
</feature>
<protein>
    <submittedName>
        <fullName evidence="11">Type II secretion system protein F</fullName>
    </submittedName>
</protein>
<keyword evidence="12" id="KW-1185">Reference proteome</keyword>
<evidence type="ECO:0000313" key="11">
    <source>
        <dbReference type="EMBL" id="TWU29458.1"/>
    </source>
</evidence>
<dbReference type="RefSeq" id="WP_146447484.1">
    <property type="nucleotide sequence ID" value="NZ_SJPS01000001.1"/>
</dbReference>
<comment type="subcellular location">
    <subcellularLocation>
        <location evidence="1">Cell inner membrane</location>
        <topology evidence="1">Multi-pass membrane protein</topology>
    </subcellularLocation>
</comment>
<reference evidence="11 12" key="1">
    <citation type="submission" date="2019-02" db="EMBL/GenBank/DDBJ databases">
        <title>Deep-cultivation of Planctomycetes and their phenomic and genomic characterization uncovers novel biology.</title>
        <authorList>
            <person name="Wiegand S."/>
            <person name="Jogler M."/>
            <person name="Boedeker C."/>
            <person name="Pinto D."/>
            <person name="Vollmers J."/>
            <person name="Rivas-Marin E."/>
            <person name="Kohn T."/>
            <person name="Peeters S.H."/>
            <person name="Heuer A."/>
            <person name="Rast P."/>
            <person name="Oberbeckmann S."/>
            <person name="Bunk B."/>
            <person name="Jeske O."/>
            <person name="Meyerdierks A."/>
            <person name="Storesund J.E."/>
            <person name="Kallscheuer N."/>
            <person name="Luecker S."/>
            <person name="Lage O.M."/>
            <person name="Pohl T."/>
            <person name="Merkel B.J."/>
            <person name="Hornburger P."/>
            <person name="Mueller R.-W."/>
            <person name="Bruemmer F."/>
            <person name="Labrenz M."/>
            <person name="Spormann A.M."/>
            <person name="Op Den Camp H."/>
            <person name="Overmann J."/>
            <person name="Amann R."/>
            <person name="Jetten M.S.M."/>
            <person name="Mascher T."/>
            <person name="Medema M.H."/>
            <person name="Devos D.P."/>
            <person name="Kaster A.-K."/>
            <person name="Ovreas L."/>
            <person name="Rohde M."/>
            <person name="Galperin M.Y."/>
            <person name="Jogler C."/>
        </authorList>
    </citation>
    <scope>NUCLEOTIDE SEQUENCE [LARGE SCALE GENOMIC DNA]</scope>
    <source>
        <strain evidence="11 12">Pla144</strain>
    </source>
</reference>
<sequence>MNAYNTTFGMQEQSSAQPERAGKRSGLETADLIRWKSASTSIEKQALKRRKSVPLQHIAEFTAQLSIMLKSGIDVSTALGSLVAQSQNSQLADVLLRVHQSVLAGTTLSESLRRHGSVFDAAFVATVAAGEASGSLADVLVQLSQMQRNELRNRRTMRALMTYPVLLLAVSTSVVAGLVIFVLPRFSGIFAQYDVALPIITQMLISFADELRGRWWLWGPLAIAFVGGGLVWRKSVAGRQTLDAMWVNTAGIRDVCRARLTGRICRLMGIMLSNGVPLLETLRLTRDAVENSLYRALLIRLEDSVVNGRNLASVLQTAEIIPISARDMLVTAESTGNVAEVSRLLGDYYEEEAEAKMRQLVGMIEPALTVGMGLVIAIVVLAVMLPVFDLSSLANRGH</sequence>
<dbReference type="PRINTS" id="PR00812">
    <property type="entry name" value="BCTERIALGSPF"/>
</dbReference>
<keyword evidence="5 9" id="KW-0812">Transmembrane</keyword>
<dbReference type="InterPro" id="IPR018076">
    <property type="entry name" value="T2SS_GspF_dom"/>
</dbReference>
<evidence type="ECO:0000256" key="7">
    <source>
        <dbReference type="ARBA" id="ARBA00023136"/>
    </source>
</evidence>
<comment type="similarity">
    <text evidence="2">Belongs to the GSP F family.</text>
</comment>
<organism evidence="11 12">
    <name type="scientific">Bythopirellula polymerisocia</name>
    <dbReference type="NCBI Taxonomy" id="2528003"/>
    <lineage>
        <taxon>Bacteria</taxon>
        <taxon>Pseudomonadati</taxon>
        <taxon>Planctomycetota</taxon>
        <taxon>Planctomycetia</taxon>
        <taxon>Pirellulales</taxon>
        <taxon>Lacipirellulaceae</taxon>
        <taxon>Bythopirellula</taxon>
    </lineage>
</organism>
<dbReference type="InterPro" id="IPR003004">
    <property type="entry name" value="GspF/PilC"/>
</dbReference>
<feature type="compositionally biased region" description="Polar residues" evidence="8">
    <location>
        <begin position="1"/>
        <end position="17"/>
    </location>
</feature>
<dbReference type="Gene3D" id="1.20.81.30">
    <property type="entry name" value="Type II secretion system (T2SS), domain F"/>
    <property type="match status" value="2"/>
</dbReference>
<evidence type="ECO:0000256" key="9">
    <source>
        <dbReference type="SAM" id="Phobius"/>
    </source>
</evidence>
<evidence type="ECO:0000256" key="4">
    <source>
        <dbReference type="ARBA" id="ARBA00022519"/>
    </source>
</evidence>
<evidence type="ECO:0000256" key="8">
    <source>
        <dbReference type="SAM" id="MobiDB-lite"/>
    </source>
</evidence>
<evidence type="ECO:0000256" key="6">
    <source>
        <dbReference type="ARBA" id="ARBA00022989"/>
    </source>
</evidence>
<feature type="transmembrane region" description="Helical" evidence="9">
    <location>
        <begin position="367"/>
        <end position="388"/>
    </location>
</feature>
<dbReference type="Proteomes" id="UP000318437">
    <property type="component" value="Unassembled WGS sequence"/>
</dbReference>
<dbReference type="OrthoDB" id="249715at2"/>
<evidence type="ECO:0000313" key="12">
    <source>
        <dbReference type="Proteomes" id="UP000318437"/>
    </source>
</evidence>
<evidence type="ECO:0000256" key="2">
    <source>
        <dbReference type="ARBA" id="ARBA00005745"/>
    </source>
</evidence>
<evidence type="ECO:0000259" key="10">
    <source>
        <dbReference type="Pfam" id="PF00482"/>
    </source>
</evidence>
<feature type="region of interest" description="Disordered" evidence="8">
    <location>
        <begin position="1"/>
        <end position="25"/>
    </location>
</feature>
<keyword evidence="3" id="KW-1003">Cell membrane</keyword>
<proteinExistence type="inferred from homology"/>
<dbReference type="InterPro" id="IPR042094">
    <property type="entry name" value="T2SS_GspF_sf"/>
</dbReference>
<keyword evidence="4" id="KW-0997">Cell inner membrane</keyword>
<feature type="transmembrane region" description="Helical" evidence="9">
    <location>
        <begin position="215"/>
        <end position="232"/>
    </location>
</feature>
<feature type="transmembrane region" description="Helical" evidence="9">
    <location>
        <begin position="160"/>
        <end position="183"/>
    </location>
</feature>
<dbReference type="Pfam" id="PF00482">
    <property type="entry name" value="T2SSF"/>
    <property type="match status" value="2"/>
</dbReference>
<feature type="domain" description="Type II secretion system protein GspF" evidence="10">
    <location>
        <begin position="61"/>
        <end position="184"/>
    </location>
</feature>
<evidence type="ECO:0000256" key="3">
    <source>
        <dbReference type="ARBA" id="ARBA00022475"/>
    </source>
</evidence>
<accession>A0A5C6CYI6</accession>
<comment type="caution">
    <text evidence="11">The sequence shown here is derived from an EMBL/GenBank/DDBJ whole genome shotgun (WGS) entry which is preliminary data.</text>
</comment>
<dbReference type="AlphaFoldDB" id="A0A5C6CYI6"/>
<name>A0A5C6CYI6_9BACT</name>
<dbReference type="GO" id="GO:0005886">
    <property type="term" value="C:plasma membrane"/>
    <property type="evidence" value="ECO:0007669"/>
    <property type="project" value="UniProtKB-SubCell"/>
</dbReference>